<organism evidence="1">
    <name type="scientific">uncultured bacterium</name>
    <name type="common">gcode 4</name>
    <dbReference type="NCBI Taxonomy" id="1234023"/>
    <lineage>
        <taxon>Bacteria</taxon>
        <taxon>environmental samples</taxon>
    </lineage>
</organism>
<dbReference type="CDD" id="cd07432">
    <property type="entry name" value="PHP_HisPPase"/>
    <property type="match status" value="1"/>
</dbReference>
<protein>
    <recommendedName>
        <fullName evidence="2">PHP protein</fullName>
    </recommendedName>
</protein>
<evidence type="ECO:0008006" key="2">
    <source>
        <dbReference type="Google" id="ProtNLM"/>
    </source>
</evidence>
<dbReference type="EMBL" id="AMFJ01000181">
    <property type="protein sequence ID" value="EKE29398.1"/>
    <property type="molecule type" value="Genomic_DNA"/>
</dbReference>
<comment type="caution">
    <text evidence="1">The sequence shown here is derived from an EMBL/GenBank/DDBJ whole genome shotgun (WGS) entry which is preliminary data.</text>
</comment>
<dbReference type="Gene3D" id="3.20.20.140">
    <property type="entry name" value="Metal-dependent hydrolases"/>
    <property type="match status" value="1"/>
</dbReference>
<reference evidence="1" key="1">
    <citation type="journal article" date="2012" name="Science">
        <title>Fermentation, hydrogen, and sulfur metabolism in multiple uncultivated bacterial phyla.</title>
        <authorList>
            <person name="Wrighton K.C."/>
            <person name="Thomas B.C."/>
            <person name="Sharon I."/>
            <person name="Miller C.S."/>
            <person name="Castelle C.J."/>
            <person name="VerBerkmoes N.C."/>
            <person name="Wilkins M.J."/>
            <person name="Hettich R.L."/>
            <person name="Lipton M.S."/>
            <person name="Williams K.H."/>
            <person name="Long P.E."/>
            <person name="Banfield J.F."/>
        </authorList>
    </citation>
    <scope>NUCLEOTIDE SEQUENCE [LARGE SCALE GENOMIC DNA]</scope>
</reference>
<dbReference type="AlphaFoldDB" id="K2G2G7"/>
<accession>K2G2G7</accession>
<dbReference type="SUPFAM" id="SSF89550">
    <property type="entry name" value="PHP domain-like"/>
    <property type="match status" value="1"/>
</dbReference>
<gene>
    <name evidence="1" type="ORF">ACD_2C00181G0006</name>
</gene>
<name>K2G2G7_9BACT</name>
<proteinExistence type="predicted"/>
<evidence type="ECO:0000313" key="1">
    <source>
        <dbReference type="EMBL" id="EKE29398.1"/>
    </source>
</evidence>
<sequence>MKIKASLHIHTKEDSVDGKFISYTIYELIDKAYEKWINVLALTGHKTYLFKEEYREYAESKWILLLSWIELSIRVGLFREAHILILNVGNSIEKVNNLKDLRKYKIDNPEVFIIAPHPFFDYFNSISKKYLVEFMDIFDAIEHSWFYSRHFNLNNRVQAFAKKWGKPFIATADVHFLDLFDMNYIEMEIEELSAESVFESIKNFAFVNRTSPNKFSGLVGFFAKISYHNLKSTLKSVWKNRI</sequence>
<dbReference type="InterPro" id="IPR016195">
    <property type="entry name" value="Pol/histidinol_Pase-like"/>
</dbReference>